<reference evidence="2 3" key="1">
    <citation type="submission" date="2018-08" db="EMBL/GenBank/DDBJ databases">
        <title>Henriciella mobilis sp. nov., isolated from seawater.</title>
        <authorList>
            <person name="Cheng H."/>
            <person name="Wu Y.-H."/>
            <person name="Xu X.-W."/>
            <person name="Guo L.-L."/>
        </authorList>
    </citation>
    <scope>NUCLEOTIDE SEQUENCE [LARGE SCALE GENOMIC DNA]</scope>
    <source>
        <strain evidence="2 3">JN25</strain>
    </source>
</reference>
<organism evidence="2 3">
    <name type="scientific">Henriciella mobilis</name>
    <dbReference type="NCBI Taxonomy" id="2305467"/>
    <lineage>
        <taxon>Bacteria</taxon>
        <taxon>Pseudomonadati</taxon>
        <taxon>Pseudomonadota</taxon>
        <taxon>Alphaproteobacteria</taxon>
        <taxon>Hyphomonadales</taxon>
        <taxon>Hyphomonadaceae</taxon>
        <taxon>Henriciella</taxon>
    </lineage>
</organism>
<sequence length="136" mass="15356">MALADPAAMRLERSCMLQTPKTTFTTALVEDVFDGRYIYAKRTGRDNGYLVEFSDTCRKAQRGVTPHIEDICRRDWLRVRGELCVVQDIYRVPDESVGRALALKLEQERNRAALHRSIPTRDAAKPAGTNNSTGDE</sequence>
<dbReference type="EMBL" id="QWFX01000013">
    <property type="protein sequence ID" value="RIJ28343.1"/>
    <property type="molecule type" value="Genomic_DNA"/>
</dbReference>
<dbReference type="Proteomes" id="UP000266385">
    <property type="component" value="Unassembled WGS sequence"/>
</dbReference>
<accession>A0A399RCC4</accession>
<proteinExistence type="predicted"/>
<name>A0A399RCC4_9PROT</name>
<evidence type="ECO:0000313" key="2">
    <source>
        <dbReference type="EMBL" id="RIJ28343.1"/>
    </source>
</evidence>
<evidence type="ECO:0000313" key="3">
    <source>
        <dbReference type="Proteomes" id="UP000266385"/>
    </source>
</evidence>
<feature type="region of interest" description="Disordered" evidence="1">
    <location>
        <begin position="114"/>
        <end position="136"/>
    </location>
</feature>
<dbReference type="AlphaFoldDB" id="A0A399RCC4"/>
<evidence type="ECO:0000256" key="1">
    <source>
        <dbReference type="SAM" id="MobiDB-lite"/>
    </source>
</evidence>
<gene>
    <name evidence="2" type="ORF">D1223_13190</name>
</gene>
<protein>
    <submittedName>
        <fullName evidence="2">Uncharacterized protein</fullName>
    </submittedName>
</protein>
<comment type="caution">
    <text evidence="2">The sequence shown here is derived from an EMBL/GenBank/DDBJ whole genome shotgun (WGS) entry which is preliminary data.</text>
</comment>
<keyword evidence="3" id="KW-1185">Reference proteome</keyword>